<dbReference type="SUPFAM" id="SSF54211">
    <property type="entry name" value="Ribosomal protein S5 domain 2-like"/>
    <property type="match status" value="1"/>
</dbReference>
<organism evidence="5 6">
    <name type="scientific">Candidatus Paraluminiphilus aquimaris</name>
    <dbReference type="NCBI Taxonomy" id="2518994"/>
    <lineage>
        <taxon>Bacteria</taxon>
        <taxon>Pseudomonadati</taxon>
        <taxon>Pseudomonadota</taxon>
        <taxon>Gammaproteobacteria</taxon>
        <taxon>Cellvibrionales</taxon>
        <taxon>Halieaceae</taxon>
        <taxon>Candidatus Paraluminiphilus</taxon>
    </lineage>
</organism>
<evidence type="ECO:0000256" key="1">
    <source>
        <dbReference type="ARBA" id="ARBA00006354"/>
    </source>
</evidence>
<dbReference type="RefSeq" id="WP_279242161.1">
    <property type="nucleotide sequence ID" value="NZ_CP036501.1"/>
</dbReference>
<dbReference type="EMBL" id="CP036501">
    <property type="protein sequence ID" value="UZP73383.1"/>
    <property type="molecule type" value="Genomic_DNA"/>
</dbReference>
<feature type="domain" description="MCM C-terminal AAA(+) ATPase" evidence="4">
    <location>
        <begin position="280"/>
        <end position="379"/>
    </location>
</feature>
<dbReference type="Pfam" id="PF13541">
    <property type="entry name" value="ChlI"/>
    <property type="match status" value="1"/>
</dbReference>
<accession>A0ABY6Q520</accession>
<evidence type="ECO:0000259" key="4">
    <source>
        <dbReference type="PROSITE" id="PS50051"/>
    </source>
</evidence>
<reference evidence="5 6" key="1">
    <citation type="submission" date="2019-02" db="EMBL/GenBank/DDBJ databases">
        <title>Halieaceae_genomes.</title>
        <authorList>
            <person name="Li S.-H."/>
        </authorList>
    </citation>
    <scope>NUCLEOTIDE SEQUENCE [LARGE SCALE GENOMIC DNA]</scope>
    <source>
        <strain evidence="5 6">JH123</strain>
    </source>
</reference>
<dbReference type="InterPro" id="IPR025158">
    <property type="entry name" value="Mg_chelat-rel_C"/>
</dbReference>
<dbReference type="SMART" id="SM00382">
    <property type="entry name" value="AAA"/>
    <property type="match status" value="1"/>
</dbReference>
<dbReference type="InterPro" id="IPR020568">
    <property type="entry name" value="Ribosomal_Su5_D2-typ_SF"/>
</dbReference>
<dbReference type="InterPro" id="IPR003593">
    <property type="entry name" value="AAA+_ATPase"/>
</dbReference>
<dbReference type="InterPro" id="IPR000523">
    <property type="entry name" value="Mg_chelatse_chII-like_cat_dom"/>
</dbReference>
<dbReference type="Proteomes" id="UP001317963">
    <property type="component" value="Chromosome"/>
</dbReference>
<dbReference type="PROSITE" id="PS50051">
    <property type="entry name" value="MCM_2"/>
    <property type="match status" value="1"/>
</dbReference>
<dbReference type="Pfam" id="PF01078">
    <property type="entry name" value="Mg_chelatase"/>
    <property type="match status" value="1"/>
</dbReference>
<sequence length="494" mass="53538">MSLSRVATRSRLGLNAVSVQVEVHLSPGLPAIAMVGMPESVMREAKERVRSAVISSGFRWPDSRLTINIAPASTPKSGASFDLPIAIAVLIASGQLSSKLAESAEFYGELSLSGDVLPTSGLLAAAWSNRDSTTRLFAPRANAPQMASLAQHVMAVDNLNAFREPHRLDTVKHPQHITTPRPSSKHHLPAGQPELWRTATLCASGGHHLLISGEPGAGKTMTARLIGELLPEPTKQDQLESALIFDVAGQTFDGHRPLRAPHHTISSAGLVGGTRYATPGEISLAHTGVLFLDEFPEFSLATIENLRQPMESGEVRISRAEITQTYPARFQLIAAMNPCPCGYRDSRSKACRCSSAALARYDAKLSGPLLDRIDLFVNVSRSKLVDIMQQTSEHQEQLINLKAVVNAAHERQVLRQGCSNARIDAADLIDLCSLNQKTRQWLVLTGEKLKLSGRSLHRCLRVGRTIADIDGRAEVTEGDLSEALAYRKDSDLVS</sequence>
<dbReference type="Gene3D" id="3.40.50.300">
    <property type="entry name" value="P-loop containing nucleotide triphosphate hydrolases"/>
    <property type="match status" value="1"/>
</dbReference>
<dbReference type="NCBIfam" id="TIGR00368">
    <property type="entry name" value="YifB family Mg chelatase-like AAA ATPase"/>
    <property type="match status" value="1"/>
</dbReference>
<comment type="similarity">
    <text evidence="1">Belongs to the Mg-chelatase subunits D/I family. ComM subfamily.</text>
</comment>
<dbReference type="GO" id="GO:0005524">
    <property type="term" value="F:ATP binding"/>
    <property type="evidence" value="ECO:0007669"/>
    <property type="project" value="UniProtKB-KW"/>
</dbReference>
<dbReference type="Pfam" id="PF13335">
    <property type="entry name" value="Mg_chelatase_C"/>
    <property type="match status" value="1"/>
</dbReference>
<dbReference type="PANTHER" id="PTHR32039:SF7">
    <property type="entry name" value="COMPETENCE PROTEIN COMM"/>
    <property type="match status" value="1"/>
</dbReference>
<gene>
    <name evidence="5" type="ORF">E0F26_00920</name>
</gene>
<keyword evidence="3 5" id="KW-0067">ATP-binding</keyword>
<protein>
    <submittedName>
        <fullName evidence="5">ATP-binding protein</fullName>
    </submittedName>
</protein>
<dbReference type="InterPro" id="IPR045006">
    <property type="entry name" value="CHLI-like"/>
</dbReference>
<dbReference type="PRINTS" id="PR01657">
    <property type="entry name" value="MCMFAMILY"/>
</dbReference>
<evidence type="ECO:0000313" key="5">
    <source>
        <dbReference type="EMBL" id="UZP73383.1"/>
    </source>
</evidence>
<dbReference type="InterPro" id="IPR027417">
    <property type="entry name" value="P-loop_NTPase"/>
</dbReference>
<dbReference type="SUPFAM" id="SSF52540">
    <property type="entry name" value="P-loop containing nucleoside triphosphate hydrolases"/>
    <property type="match status" value="1"/>
</dbReference>
<dbReference type="InterPro" id="IPR001208">
    <property type="entry name" value="MCM_dom"/>
</dbReference>
<proteinExistence type="inferred from homology"/>
<dbReference type="PANTHER" id="PTHR32039">
    <property type="entry name" value="MAGNESIUM-CHELATASE SUBUNIT CHLI"/>
    <property type="match status" value="1"/>
</dbReference>
<dbReference type="InterPro" id="IPR004482">
    <property type="entry name" value="Mg_chelat-rel"/>
</dbReference>
<dbReference type="Gene3D" id="3.30.230.10">
    <property type="match status" value="1"/>
</dbReference>
<dbReference type="InterPro" id="IPR014721">
    <property type="entry name" value="Ribsml_uS5_D2-typ_fold_subgr"/>
</dbReference>
<evidence type="ECO:0000256" key="2">
    <source>
        <dbReference type="ARBA" id="ARBA00022741"/>
    </source>
</evidence>
<keyword evidence="6" id="KW-1185">Reference proteome</keyword>
<keyword evidence="2" id="KW-0547">Nucleotide-binding</keyword>
<evidence type="ECO:0000313" key="6">
    <source>
        <dbReference type="Proteomes" id="UP001317963"/>
    </source>
</evidence>
<name>A0ABY6Q520_9GAMM</name>
<evidence type="ECO:0000256" key="3">
    <source>
        <dbReference type="ARBA" id="ARBA00022840"/>
    </source>
</evidence>